<sequence length="66" mass="8023">MNAIIEKEIWEELKVIRRELGYIKEHMVDVDTVLTQEEERILDESLREFEEGEATKLEDFEKELRK</sequence>
<dbReference type="EMBL" id="MT631515">
    <property type="protein sequence ID" value="QNO52616.1"/>
    <property type="molecule type" value="Genomic_DNA"/>
</dbReference>
<reference evidence="1" key="1">
    <citation type="submission" date="2020-06" db="EMBL/GenBank/DDBJ databases">
        <title>Unique genomic features of the anaerobic methanotrophic archaea.</title>
        <authorList>
            <person name="Chadwick G.L."/>
            <person name="Skennerton C.T."/>
            <person name="Laso-Perez R."/>
            <person name="Leu A.O."/>
            <person name="Speth D.R."/>
            <person name="Yu H."/>
            <person name="Morgan-Lang C."/>
            <person name="Hatzenpichler R."/>
            <person name="Goudeau D."/>
            <person name="Malmstrom R."/>
            <person name="Brazelton W.J."/>
            <person name="Woyke T."/>
            <person name="Hallam S.J."/>
            <person name="Tyson G.W."/>
            <person name="Wegener G."/>
            <person name="Boetius A."/>
            <person name="Orphan V."/>
        </authorList>
    </citation>
    <scope>NUCLEOTIDE SEQUENCE</scope>
</reference>
<evidence type="ECO:0000313" key="1">
    <source>
        <dbReference type="EMBL" id="QNO52616.1"/>
    </source>
</evidence>
<protein>
    <submittedName>
        <fullName evidence="1">Uncharacterized protein</fullName>
    </submittedName>
</protein>
<dbReference type="AlphaFoldDB" id="A0A7G9YX82"/>
<name>A0A7G9YX82_9EURY</name>
<organism evidence="1">
    <name type="scientific">Candidatus Methanophagaceae archaeon ANME-1 ERB6</name>
    <dbReference type="NCBI Taxonomy" id="2759912"/>
    <lineage>
        <taxon>Archaea</taxon>
        <taxon>Methanobacteriati</taxon>
        <taxon>Methanobacteriota</taxon>
        <taxon>Stenosarchaea group</taxon>
        <taxon>Methanomicrobia</taxon>
        <taxon>Candidatus Methanophagales</taxon>
        <taxon>Candidatus Methanophagaceae</taxon>
    </lineage>
</organism>
<proteinExistence type="predicted"/>
<accession>A0A7G9YX82</accession>
<gene>
    <name evidence="1" type="ORF">MBLPMMNE_00022</name>
</gene>